<keyword evidence="2 10" id="KW-0723">Serine/threonine-protein kinase</keyword>
<dbReference type="InterPro" id="IPR008271">
    <property type="entry name" value="Ser/Thr_kinase_AS"/>
</dbReference>
<evidence type="ECO:0000256" key="9">
    <source>
        <dbReference type="PROSITE-ProRule" id="PRU10141"/>
    </source>
</evidence>
<evidence type="ECO:0000259" key="11">
    <source>
        <dbReference type="PROSITE" id="PS50011"/>
    </source>
</evidence>
<comment type="catalytic activity">
    <reaction evidence="7">
        <text>L-threonyl-[protein] + ATP = O-phospho-L-threonyl-[protein] + ADP + H(+)</text>
        <dbReference type="Rhea" id="RHEA:46608"/>
        <dbReference type="Rhea" id="RHEA-COMP:11060"/>
        <dbReference type="Rhea" id="RHEA-COMP:11605"/>
        <dbReference type="ChEBI" id="CHEBI:15378"/>
        <dbReference type="ChEBI" id="CHEBI:30013"/>
        <dbReference type="ChEBI" id="CHEBI:30616"/>
        <dbReference type="ChEBI" id="CHEBI:61977"/>
        <dbReference type="ChEBI" id="CHEBI:456216"/>
        <dbReference type="EC" id="2.7.11.24"/>
    </reaction>
</comment>
<evidence type="ECO:0000256" key="1">
    <source>
        <dbReference type="ARBA" id="ARBA00008832"/>
    </source>
</evidence>
<dbReference type="AlphaFoldDB" id="A0AAE0ACD4"/>
<evidence type="ECO:0000256" key="3">
    <source>
        <dbReference type="ARBA" id="ARBA00022679"/>
    </source>
</evidence>
<evidence type="ECO:0000256" key="4">
    <source>
        <dbReference type="ARBA" id="ARBA00022741"/>
    </source>
</evidence>
<evidence type="ECO:0000256" key="7">
    <source>
        <dbReference type="ARBA" id="ARBA00047592"/>
    </source>
</evidence>
<protein>
    <recommendedName>
        <fullName evidence="11">Protein kinase domain-containing protein</fullName>
    </recommendedName>
</protein>
<name>A0AAE0ACD4_9ROSI</name>
<keyword evidence="3" id="KW-0808">Transferase</keyword>
<keyword evidence="13" id="KW-1185">Reference proteome</keyword>
<dbReference type="InterPro" id="IPR017441">
    <property type="entry name" value="Protein_kinase_ATP_BS"/>
</dbReference>
<dbReference type="InterPro" id="IPR050117">
    <property type="entry name" value="MAPK"/>
</dbReference>
<evidence type="ECO:0000256" key="2">
    <source>
        <dbReference type="ARBA" id="ARBA00022527"/>
    </source>
</evidence>
<proteinExistence type="inferred from homology"/>
<comment type="catalytic activity">
    <reaction evidence="8">
        <text>L-seryl-[protein] + ATP = O-phospho-L-seryl-[protein] + ADP + H(+)</text>
        <dbReference type="Rhea" id="RHEA:17989"/>
        <dbReference type="Rhea" id="RHEA-COMP:9863"/>
        <dbReference type="Rhea" id="RHEA-COMP:11604"/>
        <dbReference type="ChEBI" id="CHEBI:15378"/>
        <dbReference type="ChEBI" id="CHEBI:29999"/>
        <dbReference type="ChEBI" id="CHEBI:30616"/>
        <dbReference type="ChEBI" id="CHEBI:83421"/>
        <dbReference type="ChEBI" id="CHEBI:456216"/>
        <dbReference type="EC" id="2.7.11.24"/>
    </reaction>
</comment>
<dbReference type="SUPFAM" id="SSF56112">
    <property type="entry name" value="Protein kinase-like (PK-like)"/>
    <property type="match status" value="1"/>
</dbReference>
<dbReference type="CDD" id="cd07830">
    <property type="entry name" value="STKc_MAK_like"/>
    <property type="match status" value="1"/>
</dbReference>
<evidence type="ECO:0000256" key="5">
    <source>
        <dbReference type="ARBA" id="ARBA00022777"/>
    </source>
</evidence>
<dbReference type="EMBL" id="JANJYJ010000005">
    <property type="protein sequence ID" value="KAK3210687.1"/>
    <property type="molecule type" value="Genomic_DNA"/>
</dbReference>
<comment type="similarity">
    <text evidence="1">Belongs to the protein kinase superfamily. CMGC Ser/Thr protein kinase family. MAP kinase subfamily.</text>
</comment>
<feature type="binding site" evidence="9">
    <location>
        <position position="33"/>
    </location>
    <ligand>
        <name>ATP</name>
        <dbReference type="ChEBI" id="CHEBI:30616"/>
    </ligand>
</feature>
<sequence length="321" mass="36732">MEKYQLLDEVGAGGFGRVWKAVNKHSSEVVAVKMLREKFHSWEECLSLEEVKSLRILRHPNILSLKEVIRERDDSLFFVFEFMESDLLQVMRSRAEPFSDSEVRYWCFQVFQGLHYMHGKGYFHRDLKPENLLVSGGLIKIGDMGSAKEINSNQLLTDCVTTRWYRAPEVVLGLENYSFKVDMWAMGAIMAELFMFKPLFPGRNLFDQMLKICSVLGSPTPESWLGGLALAGGLNYQFPQLPGVNLSSMMPSASWNAIGLIKSLCSWDPNKRPSASEALTHPFFHTCYNIIPPSLCVRARVNNTTTREEFEQIRSCNRNRI</sequence>
<organism evidence="12 13">
    <name type="scientific">Dipteronia sinensis</name>
    <dbReference type="NCBI Taxonomy" id="43782"/>
    <lineage>
        <taxon>Eukaryota</taxon>
        <taxon>Viridiplantae</taxon>
        <taxon>Streptophyta</taxon>
        <taxon>Embryophyta</taxon>
        <taxon>Tracheophyta</taxon>
        <taxon>Spermatophyta</taxon>
        <taxon>Magnoliopsida</taxon>
        <taxon>eudicotyledons</taxon>
        <taxon>Gunneridae</taxon>
        <taxon>Pentapetalae</taxon>
        <taxon>rosids</taxon>
        <taxon>malvids</taxon>
        <taxon>Sapindales</taxon>
        <taxon>Sapindaceae</taxon>
        <taxon>Hippocastanoideae</taxon>
        <taxon>Acereae</taxon>
        <taxon>Dipteronia</taxon>
    </lineage>
</organism>
<dbReference type="Gene3D" id="1.10.510.10">
    <property type="entry name" value="Transferase(Phosphotransferase) domain 1"/>
    <property type="match status" value="1"/>
</dbReference>
<dbReference type="Proteomes" id="UP001281410">
    <property type="component" value="Unassembled WGS sequence"/>
</dbReference>
<dbReference type="FunFam" id="3.30.200.20:FF:000545">
    <property type="entry name" value="CMGC family protein kinase"/>
    <property type="match status" value="1"/>
</dbReference>
<dbReference type="GO" id="GO:0004707">
    <property type="term" value="F:MAP kinase activity"/>
    <property type="evidence" value="ECO:0007669"/>
    <property type="project" value="UniProtKB-EC"/>
</dbReference>
<dbReference type="FunFam" id="1.10.510.10:FF:000624">
    <property type="entry name" value="Mitogen-activated protein kinase"/>
    <property type="match status" value="1"/>
</dbReference>
<accession>A0AAE0ACD4</accession>
<dbReference type="GO" id="GO:0005524">
    <property type="term" value="F:ATP binding"/>
    <property type="evidence" value="ECO:0007669"/>
    <property type="project" value="UniProtKB-UniRule"/>
</dbReference>
<evidence type="ECO:0000256" key="10">
    <source>
        <dbReference type="RuleBase" id="RU000304"/>
    </source>
</evidence>
<keyword evidence="5" id="KW-0418">Kinase</keyword>
<dbReference type="PANTHER" id="PTHR24055">
    <property type="entry name" value="MITOGEN-ACTIVATED PROTEIN KINASE"/>
    <property type="match status" value="1"/>
</dbReference>
<dbReference type="PROSITE" id="PS00108">
    <property type="entry name" value="PROTEIN_KINASE_ST"/>
    <property type="match status" value="1"/>
</dbReference>
<dbReference type="InterPro" id="IPR000719">
    <property type="entry name" value="Prot_kinase_dom"/>
</dbReference>
<dbReference type="SMART" id="SM00220">
    <property type="entry name" value="S_TKc"/>
    <property type="match status" value="1"/>
</dbReference>
<gene>
    <name evidence="12" type="ORF">Dsin_015393</name>
</gene>
<comment type="caution">
    <text evidence="12">The sequence shown here is derived from an EMBL/GenBank/DDBJ whole genome shotgun (WGS) entry which is preliminary data.</text>
</comment>
<evidence type="ECO:0000313" key="12">
    <source>
        <dbReference type="EMBL" id="KAK3210687.1"/>
    </source>
</evidence>
<evidence type="ECO:0000256" key="8">
    <source>
        <dbReference type="ARBA" id="ARBA00048312"/>
    </source>
</evidence>
<feature type="domain" description="Protein kinase" evidence="11">
    <location>
        <begin position="4"/>
        <end position="284"/>
    </location>
</feature>
<evidence type="ECO:0000256" key="6">
    <source>
        <dbReference type="ARBA" id="ARBA00022840"/>
    </source>
</evidence>
<keyword evidence="4 9" id="KW-0547">Nucleotide-binding</keyword>
<dbReference type="InterPro" id="IPR011009">
    <property type="entry name" value="Kinase-like_dom_sf"/>
</dbReference>
<dbReference type="Pfam" id="PF00069">
    <property type="entry name" value="Pkinase"/>
    <property type="match status" value="1"/>
</dbReference>
<dbReference type="PROSITE" id="PS00107">
    <property type="entry name" value="PROTEIN_KINASE_ATP"/>
    <property type="match status" value="1"/>
</dbReference>
<dbReference type="PROSITE" id="PS50011">
    <property type="entry name" value="PROTEIN_KINASE_DOM"/>
    <property type="match status" value="1"/>
</dbReference>
<keyword evidence="6 9" id="KW-0067">ATP-binding</keyword>
<reference evidence="12" key="1">
    <citation type="journal article" date="2023" name="Plant J.">
        <title>Genome sequences and population genomics provide insights into the demographic history, inbreeding, and mutation load of two 'living fossil' tree species of Dipteronia.</title>
        <authorList>
            <person name="Feng Y."/>
            <person name="Comes H.P."/>
            <person name="Chen J."/>
            <person name="Zhu S."/>
            <person name="Lu R."/>
            <person name="Zhang X."/>
            <person name="Li P."/>
            <person name="Qiu J."/>
            <person name="Olsen K.M."/>
            <person name="Qiu Y."/>
        </authorList>
    </citation>
    <scope>NUCLEOTIDE SEQUENCE</scope>
    <source>
        <strain evidence="12">NBL</strain>
    </source>
</reference>
<dbReference type="Gene3D" id="3.30.200.20">
    <property type="entry name" value="Phosphorylase Kinase, domain 1"/>
    <property type="match status" value="1"/>
</dbReference>
<evidence type="ECO:0000313" key="13">
    <source>
        <dbReference type="Proteomes" id="UP001281410"/>
    </source>
</evidence>